<reference evidence="3" key="1">
    <citation type="submission" date="2013-02" db="EMBL/GenBank/DDBJ databases">
        <authorList>
            <person name="Hughes D."/>
        </authorList>
    </citation>
    <scope>NUCLEOTIDE SEQUENCE</scope>
    <source>
        <strain>Durham</strain>
        <strain evidence="3">NC isolate 2 -- Noor lab</strain>
    </source>
</reference>
<evidence type="ECO:0000313" key="2">
    <source>
        <dbReference type="EnsemblMetazoa" id="MESCA003731-PA"/>
    </source>
</evidence>
<dbReference type="PANTHER" id="PTHR11012">
    <property type="entry name" value="PROTEIN KINASE-LIKE DOMAIN-CONTAINING"/>
    <property type="match status" value="1"/>
</dbReference>
<dbReference type="InterPro" id="IPR004119">
    <property type="entry name" value="EcKL"/>
</dbReference>
<dbReference type="EMBL" id="CAQQ02192768">
    <property type="status" value="NOT_ANNOTATED_CDS"/>
    <property type="molecule type" value="Genomic_DNA"/>
</dbReference>
<proteinExistence type="predicted"/>
<dbReference type="SMART" id="SM00587">
    <property type="entry name" value="CHK"/>
    <property type="match status" value="1"/>
</dbReference>
<dbReference type="Proteomes" id="UP000015102">
    <property type="component" value="Unassembled WGS sequence"/>
</dbReference>
<dbReference type="PANTHER" id="PTHR11012:SF56">
    <property type="entry name" value="CHK KINASE-LIKE DOMAIN-CONTAINING PROTEIN-RELATED"/>
    <property type="match status" value="1"/>
</dbReference>
<dbReference type="EMBL" id="CAQQ02192767">
    <property type="status" value="NOT_ANNOTATED_CDS"/>
    <property type="molecule type" value="Genomic_DNA"/>
</dbReference>
<dbReference type="HOGENOM" id="CLU_1148350_0_0_1"/>
<dbReference type="STRING" id="36166.T1GJS7"/>
<dbReference type="AlphaFoldDB" id="T1GJS7"/>
<dbReference type="SUPFAM" id="SSF56112">
    <property type="entry name" value="Protein kinase-like (PK-like)"/>
    <property type="match status" value="1"/>
</dbReference>
<sequence>MAVTQNVIYILDTLEILTKSAYIGGCNAYSLLSPIDSGLGGENFSSKVYRAVVNYKKGNCKETASLIVKCISYEAERAFLQTMDIYGTEVNIYKEIVPKLETILNEKLAPKFYISLENPIRTIVFEDLVEKGFEIGDRLKGLNFEQAKFVLEKLARFHAASAILAKKEPHILEKFKTHMFHNLKDHPLIVNEMFLKNFEYLIELVEGWDNFQGIASKLQKFKENFMEYAQRVIERDGMDLML</sequence>
<evidence type="ECO:0000313" key="3">
    <source>
        <dbReference type="Proteomes" id="UP000015102"/>
    </source>
</evidence>
<dbReference type="InterPro" id="IPR011009">
    <property type="entry name" value="Kinase-like_dom_sf"/>
</dbReference>
<dbReference type="InterPro" id="IPR015897">
    <property type="entry name" value="CHK_kinase-like"/>
</dbReference>
<protein>
    <recommendedName>
        <fullName evidence="1">CHK kinase-like domain-containing protein</fullName>
    </recommendedName>
</protein>
<evidence type="ECO:0000259" key="1">
    <source>
        <dbReference type="SMART" id="SM00587"/>
    </source>
</evidence>
<name>T1GJS7_MEGSC</name>
<organism evidence="2 3">
    <name type="scientific">Megaselia scalaris</name>
    <name type="common">Humpbacked fly</name>
    <name type="synonym">Phora scalaris</name>
    <dbReference type="NCBI Taxonomy" id="36166"/>
    <lineage>
        <taxon>Eukaryota</taxon>
        <taxon>Metazoa</taxon>
        <taxon>Ecdysozoa</taxon>
        <taxon>Arthropoda</taxon>
        <taxon>Hexapoda</taxon>
        <taxon>Insecta</taxon>
        <taxon>Pterygota</taxon>
        <taxon>Neoptera</taxon>
        <taxon>Endopterygota</taxon>
        <taxon>Diptera</taxon>
        <taxon>Brachycera</taxon>
        <taxon>Muscomorpha</taxon>
        <taxon>Platypezoidea</taxon>
        <taxon>Phoridae</taxon>
        <taxon>Megaseliini</taxon>
        <taxon>Megaselia</taxon>
    </lineage>
</organism>
<dbReference type="Pfam" id="PF02958">
    <property type="entry name" value="EcKL"/>
    <property type="match status" value="1"/>
</dbReference>
<keyword evidence="3" id="KW-1185">Reference proteome</keyword>
<accession>T1GJS7</accession>
<reference evidence="2" key="2">
    <citation type="submission" date="2015-06" db="UniProtKB">
        <authorList>
            <consortium name="EnsemblMetazoa"/>
        </authorList>
    </citation>
    <scope>IDENTIFICATION</scope>
</reference>
<feature type="domain" description="CHK kinase-like" evidence="1">
    <location>
        <begin position="123"/>
        <end position="231"/>
    </location>
</feature>
<dbReference type="EnsemblMetazoa" id="MESCA003731-RA">
    <property type="protein sequence ID" value="MESCA003731-PA"/>
    <property type="gene ID" value="MESCA003731"/>
</dbReference>